<feature type="region of interest" description="Disordered" evidence="1">
    <location>
        <begin position="1"/>
        <end position="33"/>
    </location>
</feature>
<feature type="compositionally biased region" description="Polar residues" evidence="1">
    <location>
        <begin position="1"/>
        <end position="23"/>
    </location>
</feature>
<proteinExistence type="predicted"/>
<gene>
    <name evidence="2" type="ORF">MSPICULIGERA_LOCUS4123</name>
</gene>
<dbReference type="AlphaFoldDB" id="A0AA36CCE7"/>
<evidence type="ECO:0000256" key="1">
    <source>
        <dbReference type="SAM" id="MobiDB-lite"/>
    </source>
</evidence>
<organism evidence="2 3">
    <name type="scientific">Mesorhabditis spiculigera</name>
    <dbReference type="NCBI Taxonomy" id="96644"/>
    <lineage>
        <taxon>Eukaryota</taxon>
        <taxon>Metazoa</taxon>
        <taxon>Ecdysozoa</taxon>
        <taxon>Nematoda</taxon>
        <taxon>Chromadorea</taxon>
        <taxon>Rhabditida</taxon>
        <taxon>Rhabditina</taxon>
        <taxon>Rhabditomorpha</taxon>
        <taxon>Rhabditoidea</taxon>
        <taxon>Rhabditidae</taxon>
        <taxon>Mesorhabditinae</taxon>
        <taxon>Mesorhabditis</taxon>
    </lineage>
</organism>
<sequence length="33" mass="3373">MATPTNGSACESKKTVSPSTSGAKKTICWSAEL</sequence>
<evidence type="ECO:0000313" key="3">
    <source>
        <dbReference type="Proteomes" id="UP001177023"/>
    </source>
</evidence>
<feature type="non-terminal residue" evidence="2">
    <location>
        <position position="1"/>
    </location>
</feature>
<keyword evidence="3" id="KW-1185">Reference proteome</keyword>
<dbReference type="Proteomes" id="UP001177023">
    <property type="component" value="Unassembled WGS sequence"/>
</dbReference>
<reference evidence="2" key="1">
    <citation type="submission" date="2023-06" db="EMBL/GenBank/DDBJ databases">
        <authorList>
            <person name="Delattre M."/>
        </authorList>
    </citation>
    <scope>NUCLEOTIDE SEQUENCE</scope>
    <source>
        <strain evidence="2">AF72</strain>
    </source>
</reference>
<comment type="caution">
    <text evidence="2">The sequence shown here is derived from an EMBL/GenBank/DDBJ whole genome shotgun (WGS) entry which is preliminary data.</text>
</comment>
<name>A0AA36CCE7_9BILA</name>
<dbReference type="EMBL" id="CATQJA010001050">
    <property type="protein sequence ID" value="CAJ0565483.1"/>
    <property type="molecule type" value="Genomic_DNA"/>
</dbReference>
<protein>
    <submittedName>
        <fullName evidence="2">Uncharacterized protein</fullName>
    </submittedName>
</protein>
<evidence type="ECO:0000313" key="2">
    <source>
        <dbReference type="EMBL" id="CAJ0565483.1"/>
    </source>
</evidence>
<accession>A0AA36CCE7</accession>